<evidence type="ECO:0000256" key="1">
    <source>
        <dbReference type="SAM" id="Phobius"/>
    </source>
</evidence>
<feature type="transmembrane region" description="Helical" evidence="1">
    <location>
        <begin position="27"/>
        <end position="46"/>
    </location>
</feature>
<feature type="transmembrane region" description="Helical" evidence="1">
    <location>
        <begin position="226"/>
        <end position="259"/>
    </location>
</feature>
<dbReference type="Proteomes" id="UP000253495">
    <property type="component" value="Unassembled WGS sequence"/>
</dbReference>
<reference evidence="2 3" key="1">
    <citation type="submission" date="2018-07" db="EMBL/GenBank/DDBJ databases">
        <title>Genomic Encyclopedia of Type Strains, Phase III (KMG-III): the genomes of soil and plant-associated and newly described type strains.</title>
        <authorList>
            <person name="Whitman W."/>
        </authorList>
    </citation>
    <scope>NUCLEOTIDE SEQUENCE [LARGE SCALE GENOMIC DNA]</scope>
    <source>
        <strain evidence="2 3">CECT 8575</strain>
    </source>
</reference>
<feature type="transmembrane region" description="Helical" evidence="1">
    <location>
        <begin position="187"/>
        <end position="214"/>
    </location>
</feature>
<comment type="caution">
    <text evidence="2">The sequence shown here is derived from an EMBL/GenBank/DDBJ whole genome shotgun (WGS) entry which is preliminary data.</text>
</comment>
<proteinExistence type="predicted"/>
<evidence type="ECO:0000313" key="2">
    <source>
        <dbReference type="EMBL" id="RCW44699.1"/>
    </source>
</evidence>
<keyword evidence="3" id="KW-1185">Reference proteome</keyword>
<name>A0A368VSM8_9ACTN</name>
<evidence type="ECO:0000313" key="3">
    <source>
        <dbReference type="Proteomes" id="UP000253495"/>
    </source>
</evidence>
<accession>A0A368VSM8</accession>
<evidence type="ECO:0008006" key="4">
    <source>
        <dbReference type="Google" id="ProtNLM"/>
    </source>
</evidence>
<keyword evidence="1" id="KW-0812">Transmembrane</keyword>
<sequence length="458" mass="48835">MRKVSTELSQAPEHRSERPRWRHVRPLLADLAVVLAGAWLVWQAGVVGQRLLDRGVNLFLDFPPLFASWAPHTGPGTIPAILLALTVVLGGPAVAARLRWAPLLVVTYLTTLAWTVAMTLIDGWRHGVLDKLAGNKNYLAEIDRVDSVPVMLSNFTDNILLGPGSWAVHVAGHPPGALLVYVWMDRIGLGGVVAGAALCVLVGATVGVGIGATLRALGEEHVARKVLPFTVLMPGVVWVGVSTDGLFAGVLASGVALLACGTTRRGILGDLAALAGGLLLGLTLYLSYGLVLAGLLPLAVLALTRRLRPSLAAVLGVLTVAGLFTAAGFRWWEGYELLTVRYYQGIASDRPYSYFVWANLACLVLATGPAVLAGLRRLAAAPRSLAIGARLLTSATVLAVAIADLSGMSKAEVERIWLPFSLWLVLPCALLPQRQVKWWLAAQALLALLINHLLRTRW</sequence>
<feature type="transmembrane region" description="Helical" evidence="1">
    <location>
        <begin position="66"/>
        <end position="89"/>
    </location>
</feature>
<dbReference type="EMBL" id="QPJC01000004">
    <property type="protein sequence ID" value="RCW44699.1"/>
    <property type="molecule type" value="Genomic_DNA"/>
</dbReference>
<feature type="transmembrane region" description="Helical" evidence="1">
    <location>
        <begin position="352"/>
        <end position="373"/>
    </location>
</feature>
<organism evidence="2 3">
    <name type="scientific">Halopolyspora algeriensis</name>
    <dbReference type="NCBI Taxonomy" id="1500506"/>
    <lineage>
        <taxon>Bacteria</taxon>
        <taxon>Bacillati</taxon>
        <taxon>Actinomycetota</taxon>
        <taxon>Actinomycetes</taxon>
        <taxon>Actinomycetes incertae sedis</taxon>
        <taxon>Halopolyspora</taxon>
    </lineage>
</organism>
<protein>
    <recommendedName>
        <fullName evidence="4">Integral membrane protein</fullName>
    </recommendedName>
</protein>
<keyword evidence="1" id="KW-0472">Membrane</keyword>
<keyword evidence="1" id="KW-1133">Transmembrane helix</keyword>
<feature type="transmembrane region" description="Helical" evidence="1">
    <location>
        <begin position="271"/>
        <end position="304"/>
    </location>
</feature>
<feature type="transmembrane region" description="Helical" evidence="1">
    <location>
        <begin position="311"/>
        <end position="332"/>
    </location>
</feature>
<feature type="transmembrane region" description="Helical" evidence="1">
    <location>
        <begin position="101"/>
        <end position="121"/>
    </location>
</feature>
<gene>
    <name evidence="2" type="ORF">DFQ14_104290</name>
</gene>
<dbReference type="AlphaFoldDB" id="A0A368VSM8"/>